<dbReference type="PROSITE" id="PS52035">
    <property type="entry name" value="PEPTIDASE_M14"/>
    <property type="match status" value="1"/>
</dbReference>
<evidence type="ECO:0000256" key="11">
    <source>
        <dbReference type="ARBA" id="ARBA00023145"/>
    </source>
</evidence>
<dbReference type="PROSITE" id="PS00133">
    <property type="entry name" value="CARBOXYPEPT_ZN_2"/>
    <property type="match status" value="1"/>
</dbReference>
<dbReference type="InterPro" id="IPR003146">
    <property type="entry name" value="M14A_act_pep"/>
</dbReference>
<name>A0A8J2K6X8_9HEXA</name>
<evidence type="ECO:0000256" key="1">
    <source>
        <dbReference type="ARBA" id="ARBA00001947"/>
    </source>
</evidence>
<evidence type="ECO:0000256" key="13">
    <source>
        <dbReference type="SAM" id="SignalP"/>
    </source>
</evidence>
<evidence type="ECO:0000256" key="6">
    <source>
        <dbReference type="ARBA" id="ARBA00022723"/>
    </source>
</evidence>
<dbReference type="SMART" id="SM00631">
    <property type="entry name" value="Zn_pept"/>
    <property type="match status" value="1"/>
</dbReference>
<evidence type="ECO:0000256" key="9">
    <source>
        <dbReference type="ARBA" id="ARBA00023026"/>
    </source>
</evidence>
<comment type="caution">
    <text evidence="15">The sequence shown here is derived from an EMBL/GenBank/DDBJ whole genome shotgun (WGS) entry which is preliminary data.</text>
</comment>
<evidence type="ECO:0000256" key="10">
    <source>
        <dbReference type="ARBA" id="ARBA00023049"/>
    </source>
</evidence>
<keyword evidence="11" id="KW-0865">Zymogen</keyword>
<evidence type="ECO:0000256" key="8">
    <source>
        <dbReference type="ARBA" id="ARBA00022833"/>
    </source>
</evidence>
<accession>A0A8J2K6X8</accession>
<keyword evidence="8" id="KW-0862">Zinc</keyword>
<keyword evidence="5" id="KW-0645">Protease</keyword>
<dbReference type="InterPro" id="IPR000834">
    <property type="entry name" value="Peptidase_M14"/>
</dbReference>
<dbReference type="Pfam" id="PF02244">
    <property type="entry name" value="Propep_M14"/>
    <property type="match status" value="1"/>
</dbReference>
<keyword evidence="13" id="KW-0732">Signal</keyword>
<protein>
    <recommendedName>
        <fullName evidence="14">Peptidase M14 domain-containing protein</fullName>
    </recommendedName>
</protein>
<evidence type="ECO:0000256" key="2">
    <source>
        <dbReference type="ARBA" id="ARBA00003091"/>
    </source>
</evidence>
<comment type="cofactor">
    <cofactor evidence="1">
        <name>Zn(2+)</name>
        <dbReference type="ChEBI" id="CHEBI:29105"/>
    </cofactor>
</comment>
<evidence type="ECO:0000313" key="16">
    <source>
        <dbReference type="Proteomes" id="UP000708208"/>
    </source>
</evidence>
<dbReference type="Proteomes" id="UP000708208">
    <property type="component" value="Unassembled WGS sequence"/>
</dbReference>
<keyword evidence="9" id="KW-0843">Virulence</keyword>
<feature type="domain" description="Peptidase M14" evidence="14">
    <location>
        <begin position="125"/>
        <end position="436"/>
    </location>
</feature>
<evidence type="ECO:0000256" key="12">
    <source>
        <dbReference type="PROSITE-ProRule" id="PRU01379"/>
    </source>
</evidence>
<evidence type="ECO:0000259" key="14">
    <source>
        <dbReference type="PROSITE" id="PS52035"/>
    </source>
</evidence>
<proteinExistence type="inferred from homology"/>
<keyword evidence="10" id="KW-0482">Metalloprotease</keyword>
<dbReference type="GO" id="GO:0008270">
    <property type="term" value="F:zinc ion binding"/>
    <property type="evidence" value="ECO:0007669"/>
    <property type="project" value="InterPro"/>
</dbReference>
<dbReference type="CDD" id="cd03860">
    <property type="entry name" value="M14_CP_A-B_like"/>
    <property type="match status" value="1"/>
</dbReference>
<keyword evidence="16" id="KW-1185">Reference proteome</keyword>
<evidence type="ECO:0000256" key="7">
    <source>
        <dbReference type="ARBA" id="ARBA00022801"/>
    </source>
</evidence>
<dbReference type="AlphaFoldDB" id="A0A8J2K6X8"/>
<dbReference type="GO" id="GO:0004181">
    <property type="term" value="F:metallocarboxypeptidase activity"/>
    <property type="evidence" value="ECO:0007669"/>
    <property type="project" value="InterPro"/>
</dbReference>
<comment type="function">
    <text evidence="2">Extracellular metalloprotease that contributes to pathogenicity.</text>
</comment>
<evidence type="ECO:0000256" key="4">
    <source>
        <dbReference type="ARBA" id="ARBA00022645"/>
    </source>
</evidence>
<feature type="signal peptide" evidence="13">
    <location>
        <begin position="1"/>
        <end position="18"/>
    </location>
</feature>
<dbReference type="OrthoDB" id="3626597at2759"/>
<reference evidence="15" key="1">
    <citation type="submission" date="2021-06" db="EMBL/GenBank/DDBJ databases">
        <authorList>
            <person name="Hodson N. C."/>
            <person name="Mongue J. A."/>
            <person name="Jaron S. K."/>
        </authorList>
    </citation>
    <scope>NUCLEOTIDE SEQUENCE</scope>
</reference>
<dbReference type="EMBL" id="CAJVCH010177651">
    <property type="protein sequence ID" value="CAG7729391.1"/>
    <property type="molecule type" value="Genomic_DNA"/>
</dbReference>
<dbReference type="PANTHER" id="PTHR11705">
    <property type="entry name" value="PROTEASE FAMILY M14 CARBOXYPEPTIDASE A,B"/>
    <property type="match status" value="1"/>
</dbReference>
<dbReference type="InterPro" id="IPR057247">
    <property type="entry name" value="CARBOXYPEPT_ZN_2"/>
</dbReference>
<dbReference type="PROSITE" id="PS00132">
    <property type="entry name" value="CARBOXYPEPT_ZN_1"/>
    <property type="match status" value="1"/>
</dbReference>
<dbReference type="InterPro" id="IPR057246">
    <property type="entry name" value="CARBOXYPEPT_ZN_1"/>
</dbReference>
<evidence type="ECO:0000313" key="15">
    <source>
        <dbReference type="EMBL" id="CAG7729391.1"/>
    </source>
</evidence>
<comment type="similarity">
    <text evidence="3 12">Belongs to the peptidase M14 family.</text>
</comment>
<dbReference type="GO" id="GO:0006508">
    <property type="term" value="P:proteolysis"/>
    <property type="evidence" value="ECO:0007669"/>
    <property type="project" value="UniProtKB-KW"/>
</dbReference>
<dbReference type="GO" id="GO:0005615">
    <property type="term" value="C:extracellular space"/>
    <property type="evidence" value="ECO:0007669"/>
    <property type="project" value="TreeGrafter"/>
</dbReference>
<sequence length="457" mass="51531">MATSGLAFPAFNVFPTFACLLSSYLDSGYRDYSGYQVLRINTSSDRAFDLIQNIYHADGYDFWSPPSRINPTDILVPPGKLGTITSLLRIINVPYQAVVKNLQRDVDLERSQTSVRQTETMTWTSYHRLATIHAWEDSLASNYPDLVEVLDIGKSFEGRPLRVIKISTSKTNEKKPAIWIDGGIHAREWISPATVTYMANELIKMTAHGNNTRLVDIFDWYINPNVNPDGYEYTWTVDRMWRKTRSTSSTKDGEPEKRSIFEQIFGCCKGTDPNRNFAHEWGGKGTSKNKCSEIYHGPKAASESEVKAVQNFIYERRDTIKLFLTFHSYSQMLLLPWGYDATRTPDHDELMDVANRAAKRLESVHGTKYQVGPSPELLYPAAGGSEDYAKGVAGIKFAYCFELRDTGTYGFILPARQIIPSGQETFEAVMSMAEDMITYYKLDNSSAVASSTLPASF</sequence>
<evidence type="ECO:0000256" key="3">
    <source>
        <dbReference type="ARBA" id="ARBA00005988"/>
    </source>
</evidence>
<feature type="active site" description="Proton donor/acceptor" evidence="12">
    <location>
        <position position="402"/>
    </location>
</feature>
<dbReference type="FunFam" id="3.40.630.10:FF:000001">
    <property type="entry name" value="Carboxypeptidase B"/>
    <property type="match status" value="1"/>
</dbReference>
<dbReference type="PANTHER" id="PTHR11705:SF143">
    <property type="entry name" value="SLL0236 PROTEIN"/>
    <property type="match status" value="1"/>
</dbReference>
<dbReference type="Pfam" id="PF00246">
    <property type="entry name" value="Peptidase_M14"/>
    <property type="match status" value="1"/>
</dbReference>
<evidence type="ECO:0000256" key="5">
    <source>
        <dbReference type="ARBA" id="ARBA00022670"/>
    </source>
</evidence>
<keyword evidence="4" id="KW-0121">Carboxypeptidase</keyword>
<gene>
    <name evidence="15" type="ORF">AFUS01_LOCUS18107</name>
</gene>
<feature type="chain" id="PRO_5035309958" description="Peptidase M14 domain-containing protein" evidence="13">
    <location>
        <begin position="19"/>
        <end position="457"/>
    </location>
</feature>
<keyword evidence="6" id="KW-0479">Metal-binding</keyword>
<keyword evidence="7" id="KW-0378">Hydrolase</keyword>
<organism evidence="15 16">
    <name type="scientific">Allacma fusca</name>
    <dbReference type="NCBI Taxonomy" id="39272"/>
    <lineage>
        <taxon>Eukaryota</taxon>
        <taxon>Metazoa</taxon>
        <taxon>Ecdysozoa</taxon>
        <taxon>Arthropoda</taxon>
        <taxon>Hexapoda</taxon>
        <taxon>Collembola</taxon>
        <taxon>Symphypleona</taxon>
        <taxon>Sminthuridae</taxon>
        <taxon>Allacma</taxon>
    </lineage>
</organism>